<evidence type="ECO:0000256" key="1">
    <source>
        <dbReference type="ARBA" id="ARBA00022723"/>
    </source>
</evidence>
<comment type="caution">
    <text evidence="7">The sequence shown here is derived from an EMBL/GenBank/DDBJ whole genome shotgun (WGS) entry which is preliminary data.</text>
</comment>
<feature type="domain" description="BED-type" evidence="6">
    <location>
        <begin position="179"/>
        <end position="237"/>
    </location>
</feature>
<sequence>MPGCHHPPSSSAPSNAEAASLSPSQTIPATASVVVPPSNGNIVAQPPPSIAQAPPSVIPACSSVAQAPPSVAVPSHPSQRRPTSVENGTSGHFRFDISSSGNNGDIALPNDSASVRSPEPEALPAAPAPRPPVPQRNTKKVAVRGRAKRRAIEEPSEDDTPETATNAAEPSDGNRKPSRPRSWTWEHFTKDPNCNPEYPRAKCNWCGASYACDTHKNGTTNMKNHLMSQCKRIPKEVLDPT</sequence>
<evidence type="ECO:0000313" key="7">
    <source>
        <dbReference type="EMBL" id="MED6220035.1"/>
    </source>
</evidence>
<dbReference type="SUPFAM" id="SSF57667">
    <property type="entry name" value="beta-beta-alpha zinc fingers"/>
    <property type="match status" value="1"/>
</dbReference>
<feature type="compositionally biased region" description="Basic residues" evidence="5">
    <location>
        <begin position="137"/>
        <end position="149"/>
    </location>
</feature>
<dbReference type="EMBL" id="JASCZI010272087">
    <property type="protein sequence ID" value="MED6220035.1"/>
    <property type="molecule type" value="Genomic_DNA"/>
</dbReference>
<evidence type="ECO:0000259" key="6">
    <source>
        <dbReference type="PROSITE" id="PS50808"/>
    </source>
</evidence>
<evidence type="ECO:0000256" key="3">
    <source>
        <dbReference type="ARBA" id="ARBA00022833"/>
    </source>
</evidence>
<accession>A0ABU6ZDK0</accession>
<proteinExistence type="predicted"/>
<evidence type="ECO:0000256" key="4">
    <source>
        <dbReference type="PROSITE-ProRule" id="PRU00027"/>
    </source>
</evidence>
<dbReference type="PANTHER" id="PTHR34396">
    <property type="entry name" value="OS03G0264950 PROTEIN-RELATED"/>
    <property type="match status" value="1"/>
</dbReference>
<feature type="compositionally biased region" description="Low complexity" evidence="5">
    <location>
        <begin position="7"/>
        <end position="24"/>
    </location>
</feature>
<feature type="compositionally biased region" description="Polar residues" evidence="5">
    <location>
        <begin position="80"/>
        <end position="90"/>
    </location>
</feature>
<name>A0ABU6ZDK0_9FABA</name>
<dbReference type="Pfam" id="PF02892">
    <property type="entry name" value="zf-BED"/>
    <property type="match status" value="1"/>
</dbReference>
<dbReference type="InterPro" id="IPR053031">
    <property type="entry name" value="Cuticle_assoc_protein"/>
</dbReference>
<evidence type="ECO:0000256" key="2">
    <source>
        <dbReference type="ARBA" id="ARBA00022771"/>
    </source>
</evidence>
<organism evidence="7 8">
    <name type="scientific">Stylosanthes scabra</name>
    <dbReference type="NCBI Taxonomy" id="79078"/>
    <lineage>
        <taxon>Eukaryota</taxon>
        <taxon>Viridiplantae</taxon>
        <taxon>Streptophyta</taxon>
        <taxon>Embryophyta</taxon>
        <taxon>Tracheophyta</taxon>
        <taxon>Spermatophyta</taxon>
        <taxon>Magnoliopsida</taxon>
        <taxon>eudicotyledons</taxon>
        <taxon>Gunneridae</taxon>
        <taxon>Pentapetalae</taxon>
        <taxon>rosids</taxon>
        <taxon>fabids</taxon>
        <taxon>Fabales</taxon>
        <taxon>Fabaceae</taxon>
        <taxon>Papilionoideae</taxon>
        <taxon>50 kb inversion clade</taxon>
        <taxon>dalbergioids sensu lato</taxon>
        <taxon>Dalbergieae</taxon>
        <taxon>Pterocarpus clade</taxon>
        <taxon>Stylosanthes</taxon>
    </lineage>
</organism>
<dbReference type="InterPro" id="IPR003656">
    <property type="entry name" value="Znf_BED"/>
</dbReference>
<evidence type="ECO:0000256" key="5">
    <source>
        <dbReference type="SAM" id="MobiDB-lite"/>
    </source>
</evidence>
<keyword evidence="8" id="KW-1185">Reference proteome</keyword>
<reference evidence="7 8" key="1">
    <citation type="journal article" date="2023" name="Plants (Basel)">
        <title>Bridging the Gap: Combining Genomics and Transcriptomics Approaches to Understand Stylosanthes scabra, an Orphan Legume from the Brazilian Caatinga.</title>
        <authorList>
            <person name="Ferreira-Neto J.R.C."/>
            <person name="da Silva M.D."/>
            <person name="Binneck E."/>
            <person name="de Melo N.F."/>
            <person name="da Silva R.H."/>
            <person name="de Melo A.L.T.M."/>
            <person name="Pandolfi V."/>
            <person name="Bustamante F.O."/>
            <person name="Brasileiro-Vidal A.C."/>
            <person name="Benko-Iseppon A.M."/>
        </authorList>
    </citation>
    <scope>NUCLEOTIDE SEQUENCE [LARGE SCALE GENOMIC DNA]</scope>
    <source>
        <tissue evidence="7">Leaves</tissue>
    </source>
</reference>
<evidence type="ECO:0000313" key="8">
    <source>
        <dbReference type="Proteomes" id="UP001341840"/>
    </source>
</evidence>
<feature type="compositionally biased region" description="Low complexity" evidence="5">
    <location>
        <begin position="50"/>
        <end position="77"/>
    </location>
</feature>
<dbReference type="InterPro" id="IPR036236">
    <property type="entry name" value="Znf_C2H2_sf"/>
</dbReference>
<feature type="region of interest" description="Disordered" evidence="5">
    <location>
        <begin position="1"/>
        <end position="191"/>
    </location>
</feature>
<keyword evidence="1" id="KW-0479">Metal-binding</keyword>
<dbReference type="Proteomes" id="UP001341840">
    <property type="component" value="Unassembled WGS sequence"/>
</dbReference>
<dbReference type="PANTHER" id="PTHR34396:SF27">
    <property type="entry name" value="OS08G0208700 PROTEIN"/>
    <property type="match status" value="1"/>
</dbReference>
<keyword evidence="3" id="KW-0862">Zinc</keyword>
<dbReference type="PROSITE" id="PS50808">
    <property type="entry name" value="ZF_BED"/>
    <property type="match status" value="1"/>
</dbReference>
<protein>
    <recommendedName>
        <fullName evidence="6">BED-type domain-containing protein</fullName>
    </recommendedName>
</protein>
<dbReference type="SMART" id="SM00614">
    <property type="entry name" value="ZnF_BED"/>
    <property type="match status" value="1"/>
</dbReference>
<gene>
    <name evidence="7" type="ORF">PIB30_041206</name>
</gene>
<keyword evidence="2 4" id="KW-0863">Zinc-finger</keyword>